<feature type="region of interest" description="Disordered" evidence="1">
    <location>
        <begin position="254"/>
        <end position="281"/>
    </location>
</feature>
<dbReference type="AlphaFoldDB" id="A0A8J1UR53"/>
<dbReference type="SUPFAM" id="SSF57414">
    <property type="entry name" value="Hairpin loop containing domain-like"/>
    <property type="match status" value="2"/>
</dbReference>
<protein>
    <submittedName>
        <fullName evidence="3">Uncharacterized protein</fullName>
    </submittedName>
</protein>
<comment type="caution">
    <text evidence="3">The sequence shown here is derived from an EMBL/GenBank/DDBJ whole genome shotgun (WGS) entry which is preliminary data.</text>
</comment>
<keyword evidence="2" id="KW-0732">Signal</keyword>
<sequence length="452" mass="51306">METFLIGFTLAIILANTAQVQPQKAFRKKGIVEDISKLGTSIHDEHVALTTCCENNGNMVKQVLARLDALDLKSKCEPCENNGSTYPRGPQAWYFYGNNITNRKTFLESGGRKAWVDFETDLPQGIVTCFAVYLEPGVNEDTEVRLQIWRPIPPSRTKYLLVWEKEVTFLKNEYGLRKIKLLLSERFQTTSGDKIGWTNEGDVSPISLSYNVRHLTHFLPLDNSPNPKVGSEYEFESLPLESQFSIGVWMDTSCPESPDCPSVPTKRKDRGRNKNNEDGQGVYEGCEKHDYNWATLNNTCMNGVNKTVIKTPSIAECKKACEEKSSECVAINHNGVTEECHLIVEFTKESQIHSPCELNGWDYAEKRAKPSWAWFDIPNTCIKSSNKLIFTAISLITCKAACEHEESIKCMSIEFEETSNECHLQTKYSGNAQLSSPCHSKTWHYAERHYFY</sequence>
<evidence type="ECO:0000313" key="3">
    <source>
        <dbReference type="EMBL" id="CAH1780379.1"/>
    </source>
</evidence>
<gene>
    <name evidence="3" type="ORF">OFUS_LOCUS7077</name>
</gene>
<proteinExistence type="predicted"/>
<dbReference type="PROSITE" id="PS50948">
    <property type="entry name" value="PAN"/>
    <property type="match status" value="1"/>
</dbReference>
<evidence type="ECO:0000256" key="2">
    <source>
        <dbReference type="SAM" id="SignalP"/>
    </source>
</evidence>
<reference evidence="3" key="1">
    <citation type="submission" date="2022-03" db="EMBL/GenBank/DDBJ databases">
        <authorList>
            <person name="Martin C."/>
        </authorList>
    </citation>
    <scope>NUCLEOTIDE SEQUENCE</scope>
</reference>
<evidence type="ECO:0000313" key="4">
    <source>
        <dbReference type="Proteomes" id="UP000749559"/>
    </source>
</evidence>
<dbReference type="InterPro" id="IPR003609">
    <property type="entry name" value="Pan_app"/>
</dbReference>
<feature type="chain" id="PRO_5043389170" evidence="2">
    <location>
        <begin position="23"/>
        <end position="452"/>
    </location>
</feature>
<evidence type="ECO:0000256" key="1">
    <source>
        <dbReference type="SAM" id="MobiDB-lite"/>
    </source>
</evidence>
<accession>A0A8J1UR53</accession>
<dbReference type="SMART" id="SM00473">
    <property type="entry name" value="PAN_AP"/>
    <property type="match status" value="2"/>
</dbReference>
<keyword evidence="4" id="KW-1185">Reference proteome</keyword>
<name>A0A8J1UR53_OWEFU</name>
<feature type="signal peptide" evidence="2">
    <location>
        <begin position="1"/>
        <end position="22"/>
    </location>
</feature>
<dbReference type="EMBL" id="CAIIXF020000003">
    <property type="protein sequence ID" value="CAH1780379.1"/>
    <property type="molecule type" value="Genomic_DNA"/>
</dbReference>
<dbReference type="Pfam" id="PF00024">
    <property type="entry name" value="PAN_1"/>
    <property type="match status" value="2"/>
</dbReference>
<organism evidence="3 4">
    <name type="scientific">Owenia fusiformis</name>
    <name type="common">Polychaete worm</name>
    <dbReference type="NCBI Taxonomy" id="6347"/>
    <lineage>
        <taxon>Eukaryota</taxon>
        <taxon>Metazoa</taxon>
        <taxon>Spiralia</taxon>
        <taxon>Lophotrochozoa</taxon>
        <taxon>Annelida</taxon>
        <taxon>Polychaeta</taxon>
        <taxon>Sedentaria</taxon>
        <taxon>Canalipalpata</taxon>
        <taxon>Sabellida</taxon>
        <taxon>Oweniida</taxon>
        <taxon>Oweniidae</taxon>
        <taxon>Owenia</taxon>
    </lineage>
</organism>
<dbReference type="Proteomes" id="UP000749559">
    <property type="component" value="Unassembled WGS sequence"/>
</dbReference>
<dbReference type="Gene3D" id="3.50.4.10">
    <property type="entry name" value="Hepatocyte Growth Factor"/>
    <property type="match status" value="2"/>
</dbReference>